<reference evidence="9 10" key="1">
    <citation type="submission" date="2019-01" db="EMBL/GenBank/DDBJ databases">
        <title>Hymenobacter humicola sp. nov., isolated from soils in Antarctica.</title>
        <authorList>
            <person name="Sedlacek I."/>
            <person name="Holochova P."/>
            <person name="Kralova S."/>
            <person name="Pantucek R."/>
            <person name="Stankova E."/>
            <person name="Vrbovska V."/>
            <person name="Kristofova L."/>
            <person name="Svec P."/>
            <person name="Busse H.-J."/>
        </authorList>
    </citation>
    <scope>NUCLEOTIDE SEQUENCE [LARGE SCALE GENOMIC DNA]</scope>
    <source>
        <strain evidence="9 10">CCM 8852</strain>
    </source>
</reference>
<dbReference type="SUPFAM" id="SSF53056">
    <property type="entry name" value="beta-carbonic anhydrase, cab"/>
    <property type="match status" value="1"/>
</dbReference>
<dbReference type="InterPro" id="IPR036874">
    <property type="entry name" value="Carbonic_anhydrase_sf"/>
</dbReference>
<dbReference type="PROSITE" id="PS00705">
    <property type="entry name" value="PROK_CO2_ANHYDRASE_2"/>
    <property type="match status" value="1"/>
</dbReference>
<evidence type="ECO:0000256" key="2">
    <source>
        <dbReference type="ARBA" id="ARBA00022723"/>
    </source>
</evidence>
<comment type="catalytic activity">
    <reaction evidence="5 7">
        <text>hydrogencarbonate + H(+) = CO2 + H2O</text>
        <dbReference type="Rhea" id="RHEA:10748"/>
        <dbReference type="ChEBI" id="CHEBI:15377"/>
        <dbReference type="ChEBI" id="CHEBI:15378"/>
        <dbReference type="ChEBI" id="CHEBI:16526"/>
        <dbReference type="ChEBI" id="CHEBI:17544"/>
        <dbReference type="EC" id="4.2.1.1"/>
    </reaction>
</comment>
<dbReference type="GO" id="GO:0015976">
    <property type="term" value="P:carbon utilization"/>
    <property type="evidence" value="ECO:0007669"/>
    <property type="project" value="InterPro"/>
</dbReference>
<dbReference type="EC" id="4.2.1.1" evidence="7"/>
<dbReference type="InterPro" id="IPR001765">
    <property type="entry name" value="Carbonic_anhydrase"/>
</dbReference>
<feature type="binding site" evidence="6">
    <location>
        <position position="41"/>
    </location>
    <ligand>
        <name>Zn(2+)</name>
        <dbReference type="ChEBI" id="CHEBI:29105"/>
    </ligand>
</feature>
<proteinExistence type="inferred from homology"/>
<accession>A0A418QR36</accession>
<feature type="binding site" evidence="6">
    <location>
        <position position="95"/>
    </location>
    <ligand>
        <name>Zn(2+)</name>
        <dbReference type="ChEBI" id="CHEBI:29105"/>
    </ligand>
</feature>
<dbReference type="FunFam" id="3.40.1050.10:FF:000001">
    <property type="entry name" value="Carbonic anhydrase"/>
    <property type="match status" value="1"/>
</dbReference>
<dbReference type="Gene3D" id="3.40.1050.10">
    <property type="entry name" value="Carbonic anhydrase"/>
    <property type="match status" value="1"/>
</dbReference>
<evidence type="ECO:0000256" key="7">
    <source>
        <dbReference type="RuleBase" id="RU003956"/>
    </source>
</evidence>
<feature type="binding site" evidence="6">
    <location>
        <position position="98"/>
    </location>
    <ligand>
        <name>Zn(2+)</name>
        <dbReference type="ChEBI" id="CHEBI:29105"/>
    </ligand>
</feature>
<sequence length="256" mass="28790">MEPILDNNRKWVKEQRAADPDFFNRLADGQQPKYLFIGCSDSRVPASAITGTGPGEMFVHRNIANMVVHTDFNMLSVLQYAVEVLGVQDIIVCGHYGCGGVAAAASNKQYGLIDNWLTNIRDVIRVHEMEFLRISDDDLRLRRLVELNVIEQVRNLAKTSIIQNARKTSKPPRLHGLVYDIKEGLLTDLDVEDDMISELNHIYGTSAQQYAAQVVEQETDQSSLTAGKPELTDEQSEPEKPRKGEQRVARQNQQAD</sequence>
<dbReference type="InterPro" id="IPR015892">
    <property type="entry name" value="Carbonic_anhydrase_CS"/>
</dbReference>
<evidence type="ECO:0000313" key="10">
    <source>
        <dbReference type="Proteomes" id="UP000284250"/>
    </source>
</evidence>
<protein>
    <recommendedName>
        <fullName evidence="7">Carbonic anhydrase</fullName>
        <ecNumber evidence="7">4.2.1.1</ecNumber>
    </recommendedName>
    <alternativeName>
        <fullName evidence="7">Carbonate dehydratase</fullName>
    </alternativeName>
</protein>
<dbReference type="Pfam" id="PF00484">
    <property type="entry name" value="Pro_CA"/>
    <property type="match status" value="1"/>
</dbReference>
<comment type="caution">
    <text evidence="9">The sequence shown here is derived from an EMBL/GenBank/DDBJ whole genome shotgun (WGS) entry which is preliminary data.</text>
</comment>
<dbReference type="PANTHER" id="PTHR11002">
    <property type="entry name" value="CARBONIC ANHYDRASE"/>
    <property type="match status" value="1"/>
</dbReference>
<gene>
    <name evidence="9" type="ORF">D0T11_16325</name>
</gene>
<dbReference type="PANTHER" id="PTHR11002:SF76">
    <property type="entry name" value="CARBONIC ANHYDRASE"/>
    <property type="match status" value="1"/>
</dbReference>
<dbReference type="AlphaFoldDB" id="A0A418QR36"/>
<dbReference type="CDD" id="cd00883">
    <property type="entry name" value="beta_CA_cladeA"/>
    <property type="match status" value="1"/>
</dbReference>
<dbReference type="EMBL" id="QYCN01000029">
    <property type="protein sequence ID" value="RIY07562.1"/>
    <property type="molecule type" value="Genomic_DNA"/>
</dbReference>
<feature type="compositionally biased region" description="Basic and acidic residues" evidence="8">
    <location>
        <begin position="237"/>
        <end position="248"/>
    </location>
</feature>
<dbReference type="Proteomes" id="UP000284250">
    <property type="component" value="Unassembled WGS sequence"/>
</dbReference>
<evidence type="ECO:0000256" key="1">
    <source>
        <dbReference type="ARBA" id="ARBA00006217"/>
    </source>
</evidence>
<name>A0A418QR36_9BACT</name>
<dbReference type="GO" id="GO:0008270">
    <property type="term" value="F:zinc ion binding"/>
    <property type="evidence" value="ECO:0007669"/>
    <property type="project" value="UniProtKB-UniRule"/>
</dbReference>
<comment type="cofactor">
    <cofactor evidence="6">
        <name>Zn(2+)</name>
        <dbReference type="ChEBI" id="CHEBI:29105"/>
    </cofactor>
    <text evidence="6">Binds 1 zinc ion per subunit.</text>
</comment>
<evidence type="ECO:0000256" key="3">
    <source>
        <dbReference type="ARBA" id="ARBA00022833"/>
    </source>
</evidence>
<feature type="binding site" evidence="6">
    <location>
        <position position="39"/>
    </location>
    <ligand>
        <name>Zn(2+)</name>
        <dbReference type="ChEBI" id="CHEBI:29105"/>
    </ligand>
</feature>
<keyword evidence="3 6" id="KW-0862">Zinc</keyword>
<dbReference type="OrthoDB" id="9797527at2"/>
<comment type="similarity">
    <text evidence="1 7">Belongs to the beta-class carbonic anhydrase family.</text>
</comment>
<comment type="function">
    <text evidence="7">Reversible hydration of carbon dioxide.</text>
</comment>
<keyword evidence="4 7" id="KW-0456">Lyase</keyword>
<evidence type="ECO:0000256" key="8">
    <source>
        <dbReference type="SAM" id="MobiDB-lite"/>
    </source>
</evidence>
<evidence type="ECO:0000313" key="9">
    <source>
        <dbReference type="EMBL" id="RIY07562.1"/>
    </source>
</evidence>
<dbReference type="PROSITE" id="PS00704">
    <property type="entry name" value="PROK_CO2_ANHYDRASE_1"/>
    <property type="match status" value="1"/>
</dbReference>
<dbReference type="GO" id="GO:0004089">
    <property type="term" value="F:carbonate dehydratase activity"/>
    <property type="evidence" value="ECO:0007669"/>
    <property type="project" value="UniProtKB-UniRule"/>
</dbReference>
<evidence type="ECO:0000256" key="6">
    <source>
        <dbReference type="PIRSR" id="PIRSR601765-1"/>
    </source>
</evidence>
<keyword evidence="10" id="KW-1185">Reference proteome</keyword>
<evidence type="ECO:0000256" key="5">
    <source>
        <dbReference type="ARBA" id="ARBA00048348"/>
    </source>
</evidence>
<organism evidence="9 10">
    <name type="scientific">Hymenobacter rubripertinctus</name>
    <dbReference type="NCBI Taxonomy" id="2029981"/>
    <lineage>
        <taxon>Bacteria</taxon>
        <taxon>Pseudomonadati</taxon>
        <taxon>Bacteroidota</taxon>
        <taxon>Cytophagia</taxon>
        <taxon>Cytophagales</taxon>
        <taxon>Hymenobacteraceae</taxon>
        <taxon>Hymenobacter</taxon>
    </lineage>
</organism>
<dbReference type="SMART" id="SM00947">
    <property type="entry name" value="Pro_CA"/>
    <property type="match status" value="1"/>
</dbReference>
<evidence type="ECO:0000256" key="4">
    <source>
        <dbReference type="ARBA" id="ARBA00023239"/>
    </source>
</evidence>
<feature type="region of interest" description="Disordered" evidence="8">
    <location>
        <begin position="216"/>
        <end position="256"/>
    </location>
</feature>
<keyword evidence="2 6" id="KW-0479">Metal-binding</keyword>